<feature type="domain" description="FAS1" evidence="2">
    <location>
        <begin position="103"/>
        <end position="261"/>
    </location>
</feature>
<evidence type="ECO:0000259" key="2">
    <source>
        <dbReference type="PROSITE" id="PS50213"/>
    </source>
</evidence>
<dbReference type="AlphaFoldDB" id="A0A7S2Z3F5"/>
<dbReference type="PROSITE" id="PS50213">
    <property type="entry name" value="FAS1"/>
    <property type="match status" value="1"/>
</dbReference>
<dbReference type="EMBL" id="HBHU01008057">
    <property type="protein sequence ID" value="CAE0021041.1"/>
    <property type="molecule type" value="Transcribed_RNA"/>
</dbReference>
<dbReference type="InterPro" id="IPR050904">
    <property type="entry name" value="Adhesion/Biosynth-related"/>
</dbReference>
<reference evidence="3" key="1">
    <citation type="submission" date="2021-01" db="EMBL/GenBank/DDBJ databases">
        <authorList>
            <person name="Corre E."/>
            <person name="Pelletier E."/>
            <person name="Niang G."/>
            <person name="Scheremetjew M."/>
            <person name="Finn R."/>
            <person name="Kale V."/>
            <person name="Holt S."/>
            <person name="Cochrane G."/>
            <person name="Meng A."/>
            <person name="Brown T."/>
            <person name="Cohen L."/>
        </authorList>
    </citation>
    <scope>NUCLEOTIDE SEQUENCE</scope>
    <source>
        <strain evidence="3">RCC856</strain>
    </source>
</reference>
<dbReference type="InterPro" id="IPR036378">
    <property type="entry name" value="FAS1_dom_sf"/>
</dbReference>
<dbReference type="SUPFAM" id="SSF82153">
    <property type="entry name" value="FAS1 domain"/>
    <property type="match status" value="1"/>
</dbReference>
<feature type="region of interest" description="Disordered" evidence="1">
    <location>
        <begin position="1"/>
        <end position="57"/>
    </location>
</feature>
<dbReference type="Pfam" id="PF02469">
    <property type="entry name" value="Fasciclin"/>
    <property type="match status" value="1"/>
</dbReference>
<proteinExistence type="predicted"/>
<organism evidence="3">
    <name type="scientific">Chloropicon laureae</name>
    <dbReference type="NCBI Taxonomy" id="464258"/>
    <lineage>
        <taxon>Eukaryota</taxon>
        <taxon>Viridiplantae</taxon>
        <taxon>Chlorophyta</taxon>
        <taxon>Chloropicophyceae</taxon>
        <taxon>Chloropicales</taxon>
        <taxon>Chloropicaceae</taxon>
        <taxon>Chloropicon</taxon>
    </lineage>
</organism>
<dbReference type="SMART" id="SM00554">
    <property type="entry name" value="FAS1"/>
    <property type="match status" value="1"/>
</dbReference>
<name>A0A7S2Z3F5_9CHLO</name>
<evidence type="ECO:0000313" key="4">
    <source>
        <dbReference type="EMBL" id="CAE0021043.1"/>
    </source>
</evidence>
<evidence type="ECO:0000256" key="1">
    <source>
        <dbReference type="SAM" id="MobiDB-lite"/>
    </source>
</evidence>
<dbReference type="GO" id="GO:0005615">
    <property type="term" value="C:extracellular space"/>
    <property type="evidence" value="ECO:0007669"/>
    <property type="project" value="TreeGrafter"/>
</dbReference>
<dbReference type="Gene3D" id="2.30.180.10">
    <property type="entry name" value="FAS1 domain"/>
    <property type="match status" value="1"/>
</dbReference>
<dbReference type="PANTHER" id="PTHR10900">
    <property type="entry name" value="PERIOSTIN-RELATED"/>
    <property type="match status" value="1"/>
</dbReference>
<dbReference type="InterPro" id="IPR000782">
    <property type="entry name" value="FAS1_domain"/>
</dbReference>
<protein>
    <recommendedName>
        <fullName evidence="2">FAS1 domain-containing protein</fullName>
    </recommendedName>
</protein>
<dbReference type="EMBL" id="HBHU01008058">
    <property type="protein sequence ID" value="CAE0021043.1"/>
    <property type="molecule type" value="Transcribed_RNA"/>
</dbReference>
<dbReference type="PANTHER" id="PTHR10900:SF77">
    <property type="entry name" value="FI19380P1"/>
    <property type="match status" value="1"/>
</dbReference>
<sequence length="273" mass="27539">MSASTASAFDLRSLQQFADAPAAGNGTEPAPAPVPTPAPEPTPAPTPAPTPEADLAGDEVPANETAAATGPAPADDAAPAAAAAAPADAYNQGVDACIYSDHPATLLEAAAATADLSTLNAALNASGLTGAFEDISQKVTVFAPTNAAFDNLFSNFNVTAEQVLGNTKFLQDVLKYHVVGGVKAFGDLTDGEELPTLLEGESLGVQIEEVTATAYSPIFRVAIGTTTSERANILGGATNATIMQGNVWTCNAVVQIIDTVLVPSSAVTEATEN</sequence>
<gene>
    <name evidence="3" type="ORF">CLAU1311_LOCUS5219</name>
    <name evidence="4" type="ORF">CLAU1311_LOCUS5220</name>
</gene>
<accession>A0A7S2Z3F5</accession>
<feature type="compositionally biased region" description="Pro residues" evidence="1">
    <location>
        <begin position="30"/>
        <end position="50"/>
    </location>
</feature>
<evidence type="ECO:0000313" key="3">
    <source>
        <dbReference type="EMBL" id="CAE0021041.1"/>
    </source>
</evidence>